<dbReference type="InterPro" id="IPR051056">
    <property type="entry name" value="Glycosyl_Hydrolase_73"/>
</dbReference>
<evidence type="ECO:0000256" key="1">
    <source>
        <dbReference type="ARBA" id="ARBA00010266"/>
    </source>
</evidence>
<dbReference type="Gene3D" id="1.10.530.10">
    <property type="match status" value="1"/>
</dbReference>
<protein>
    <submittedName>
        <fullName evidence="5">Cell wall hydrolase [Lactobacillus sp.]</fullName>
    </submittedName>
</protein>
<keyword evidence="2 5" id="KW-0378">Hydrolase</keyword>
<accession>A0A660EAN2</accession>
<organism evidence="5 6">
    <name type="scientific">Lactiplantibacillus mudanjiangensis</name>
    <dbReference type="NCBI Taxonomy" id="1296538"/>
    <lineage>
        <taxon>Bacteria</taxon>
        <taxon>Bacillati</taxon>
        <taxon>Bacillota</taxon>
        <taxon>Bacilli</taxon>
        <taxon>Lactobacillales</taxon>
        <taxon>Lactobacillaceae</taxon>
        <taxon>Lactiplantibacillus</taxon>
    </lineage>
</organism>
<dbReference type="GO" id="GO:0004040">
    <property type="term" value="F:amidase activity"/>
    <property type="evidence" value="ECO:0007669"/>
    <property type="project" value="InterPro"/>
</dbReference>
<dbReference type="InterPro" id="IPR002901">
    <property type="entry name" value="MGlyc_endo_b_GlcNAc-like_dom"/>
</dbReference>
<keyword evidence="3" id="KW-1133">Transmembrane helix</keyword>
<evidence type="ECO:0000256" key="2">
    <source>
        <dbReference type="ARBA" id="ARBA00022801"/>
    </source>
</evidence>
<evidence type="ECO:0000313" key="5">
    <source>
        <dbReference type="EMBL" id="VDG29565.1"/>
    </source>
</evidence>
<evidence type="ECO:0000256" key="3">
    <source>
        <dbReference type="SAM" id="Phobius"/>
    </source>
</evidence>
<feature type="transmembrane region" description="Helical" evidence="3">
    <location>
        <begin position="30"/>
        <end position="47"/>
    </location>
</feature>
<gene>
    <name evidence="5" type="ORF">MUDAN_MDHGFNIF_01125</name>
</gene>
<evidence type="ECO:0000313" key="6">
    <source>
        <dbReference type="Proteomes" id="UP000289996"/>
    </source>
</evidence>
<dbReference type="AlphaFoldDB" id="A0A660EAN2"/>
<dbReference type="EMBL" id="UYIG01000141">
    <property type="protein sequence ID" value="VDG29565.1"/>
    <property type="molecule type" value="Genomic_DNA"/>
</dbReference>
<dbReference type="PRINTS" id="PR01002">
    <property type="entry name" value="FLGFLGJ"/>
</dbReference>
<comment type="similarity">
    <text evidence="1">Belongs to the glycosyl hydrolase 73 family.</text>
</comment>
<proteinExistence type="inferred from homology"/>
<dbReference type="PANTHER" id="PTHR33308">
    <property type="entry name" value="PEPTIDOGLYCAN HYDROLASE FLGJ"/>
    <property type="match status" value="1"/>
</dbReference>
<sequence length="219" mass="24798">MAAKKRRRKRRRTTKTKSHGVFVRQGRVQWLNVAIIVAIGIGLGWIIKTHWLTDPVQQQAAPTMTTHAGFIKKLAPEAQAMQTKYNVLASITLSQAILESDWGQSTNATENNNLFGVKATASEPGKSMTTQEYYDGAYHTVKRRFRVYTSWHASMVAHAKRLAYGPAWSPNHYRAVIKADNYQQAARALAKAGYATDPDYAQKLIQVIQKYDLERYDKK</sequence>
<keyword evidence="3" id="KW-0472">Membrane</keyword>
<reference evidence="5 6" key="1">
    <citation type="submission" date="2018-11" db="EMBL/GenBank/DDBJ databases">
        <authorList>
            <person name="Wuyts S."/>
        </authorList>
    </citation>
    <scope>NUCLEOTIDE SEQUENCE [LARGE SCALE GENOMIC DNA]</scope>
    <source>
        <strain evidence="5">Lactobacillus mudanjiangensis AMBF249</strain>
    </source>
</reference>
<dbReference type="Gene3D" id="4.10.80.30">
    <property type="entry name" value="DNA polymerase, domain 6"/>
    <property type="match status" value="1"/>
</dbReference>
<dbReference type="PANTHER" id="PTHR33308:SF10">
    <property type="entry name" value="EXO-GLUCOSAMINIDASE LYTG"/>
    <property type="match status" value="1"/>
</dbReference>
<keyword evidence="6" id="KW-1185">Reference proteome</keyword>
<dbReference type="RefSeq" id="WP_130845177.1">
    <property type="nucleotide sequence ID" value="NZ_BJDY01000004.1"/>
</dbReference>
<dbReference type="SMART" id="SM00047">
    <property type="entry name" value="LYZ2"/>
    <property type="match status" value="1"/>
</dbReference>
<dbReference type="Pfam" id="PF01832">
    <property type="entry name" value="Glucosaminidase"/>
    <property type="match status" value="1"/>
</dbReference>
<dbReference type="OrthoDB" id="977752at2"/>
<keyword evidence="3" id="KW-0812">Transmembrane</keyword>
<evidence type="ECO:0000259" key="4">
    <source>
        <dbReference type="SMART" id="SM00047"/>
    </source>
</evidence>
<dbReference type="Proteomes" id="UP000289996">
    <property type="component" value="Unassembled WGS sequence"/>
</dbReference>
<feature type="domain" description="Mannosyl-glycoprotein endo-beta-N-acetylglucosamidase-like" evidence="4">
    <location>
        <begin position="58"/>
        <end position="217"/>
    </location>
</feature>
<name>A0A660EAN2_9LACO</name>